<evidence type="ECO:0000313" key="2">
    <source>
        <dbReference type="Proteomes" id="UP000057043"/>
    </source>
</evidence>
<sequence>MTEIGLNCFRLLSTIAVLSLLVCLGGCGADPERIEDY</sequence>
<dbReference type="Proteomes" id="UP000057043">
    <property type="component" value="Unassembled WGS sequence"/>
</dbReference>
<dbReference type="EMBL" id="LGFT01000042">
    <property type="protein sequence ID" value="KUK43893.1"/>
    <property type="molecule type" value="Genomic_DNA"/>
</dbReference>
<dbReference type="AlphaFoldDB" id="A0A101FSY5"/>
<dbReference type="PATRIC" id="fig|301375.7.peg.2008"/>
<accession>A0A101FSY5</accession>
<gene>
    <name evidence="1" type="ORF">XD72_1707</name>
</gene>
<protein>
    <submittedName>
        <fullName evidence="1">Uncharacterized protein</fullName>
    </submittedName>
</protein>
<comment type="caution">
    <text evidence="1">The sequence shown here is derived from an EMBL/GenBank/DDBJ whole genome shotgun (WGS) entry which is preliminary data.</text>
</comment>
<reference evidence="1 2" key="1">
    <citation type="journal article" date="2015" name="MBio">
        <title>Genome-Resolved Metagenomic Analysis Reveals Roles for Candidate Phyla and Other Microbial Community Members in Biogeochemical Transformations in Oil Reservoirs.</title>
        <authorList>
            <person name="Hu P."/>
            <person name="Tom L."/>
            <person name="Singh A."/>
            <person name="Thomas B.C."/>
            <person name="Baker B.J."/>
            <person name="Piceno Y.M."/>
            <person name="Andersen G.L."/>
            <person name="Banfield J.F."/>
        </authorList>
    </citation>
    <scope>NUCLEOTIDE SEQUENCE [LARGE SCALE GENOMIC DNA]</scope>
    <source>
        <strain evidence="1">57_489</strain>
    </source>
</reference>
<organism evidence="1 2">
    <name type="scientific">Methanothrix harundinacea</name>
    <dbReference type="NCBI Taxonomy" id="301375"/>
    <lineage>
        <taxon>Archaea</taxon>
        <taxon>Methanobacteriati</taxon>
        <taxon>Methanobacteriota</taxon>
        <taxon>Stenosarchaea group</taxon>
        <taxon>Methanomicrobia</taxon>
        <taxon>Methanotrichales</taxon>
        <taxon>Methanotrichaceae</taxon>
        <taxon>Methanothrix</taxon>
    </lineage>
</organism>
<name>A0A101FSY5_9EURY</name>
<proteinExistence type="predicted"/>
<evidence type="ECO:0000313" key="1">
    <source>
        <dbReference type="EMBL" id="KUK43893.1"/>
    </source>
</evidence>